<proteinExistence type="inferred from homology"/>
<feature type="domain" description="RDRP core" evidence="2">
    <location>
        <begin position="60"/>
        <end position="484"/>
    </location>
</feature>
<keyword evidence="1" id="KW-0696">RNA-directed RNA polymerase</keyword>
<sequence length="533" mass="59938">MNNLRSFRAVLLREVDPDITSWNYSVANLPQAKQTNAAGLVKCLSLISSNAKQEIVLRFESAPSNRVTRKEPLDKLLLISLADFRLRWPAKSPDDPPRLATGKENGDYITRLLTTGVGLNGIQYHFFGHSNSQLKSRSCFLYAASKEEISTKVEAMGDLSKLKSVGKKAKRIGLLFSSADMALALPPERCEDIEDVKRDGYIFTDGCGLISLQLARQLAQRRKIIFRDKRYLPSVFQIRYRGYKGVLTLDRTLQGQVQVQFRESMRKFKDASDHSFAVVDYSKPYAFGSLNDEVVVLLHTLGVSEEMLLRKQQQHLDFLSNVSQGDSRAAFQFLSYCDRINLAEKLLLEGSEPVRSTLGGLVRQEYAKMLNKRDEQRCRILIPKSRLLFGVCDPASKNGRPGKLREGECFVRITHDGDGVGRTIIATEVMVTRNPCLHPGDLQKFKAVDIPEFSGLVDCIVFSTQGRRPSADLMSGGDLDGDKCKASQCIHAHVLTITSSLRHLGPRYHPADNGGARSVSWRQRVCHFRRRDW</sequence>
<evidence type="ECO:0000259" key="2">
    <source>
        <dbReference type="Pfam" id="PF05183"/>
    </source>
</evidence>
<reference evidence="3" key="1">
    <citation type="journal article" date="2020" name="Stud. Mycol.">
        <title>101 Dothideomycetes genomes: a test case for predicting lifestyles and emergence of pathogens.</title>
        <authorList>
            <person name="Haridas S."/>
            <person name="Albert R."/>
            <person name="Binder M."/>
            <person name="Bloem J."/>
            <person name="Labutti K."/>
            <person name="Salamov A."/>
            <person name="Andreopoulos B."/>
            <person name="Baker S."/>
            <person name="Barry K."/>
            <person name="Bills G."/>
            <person name="Bluhm B."/>
            <person name="Cannon C."/>
            <person name="Castanera R."/>
            <person name="Culley D."/>
            <person name="Daum C."/>
            <person name="Ezra D."/>
            <person name="Gonzalez J."/>
            <person name="Henrissat B."/>
            <person name="Kuo A."/>
            <person name="Liang C."/>
            <person name="Lipzen A."/>
            <person name="Lutzoni F."/>
            <person name="Magnuson J."/>
            <person name="Mondo S."/>
            <person name="Nolan M."/>
            <person name="Ohm R."/>
            <person name="Pangilinan J."/>
            <person name="Park H.-J."/>
            <person name="Ramirez L."/>
            <person name="Alfaro M."/>
            <person name="Sun H."/>
            <person name="Tritt A."/>
            <person name="Yoshinaga Y."/>
            <person name="Zwiers L.-H."/>
            <person name="Turgeon B."/>
            <person name="Goodwin S."/>
            <person name="Spatafora J."/>
            <person name="Crous P."/>
            <person name="Grigoriev I."/>
        </authorList>
    </citation>
    <scope>NUCLEOTIDE SEQUENCE</scope>
    <source>
        <strain evidence="3">CBS 675.92</strain>
    </source>
</reference>
<keyword evidence="1" id="KW-0548">Nucleotidyltransferase</keyword>
<dbReference type="PANTHER" id="PTHR23079:SF55">
    <property type="entry name" value="RNA-DIRECTED RNA POLYMERASE"/>
    <property type="match status" value="1"/>
</dbReference>
<dbReference type="InterPro" id="IPR007855">
    <property type="entry name" value="RDRP"/>
</dbReference>
<dbReference type="GO" id="GO:0030422">
    <property type="term" value="P:siRNA processing"/>
    <property type="evidence" value="ECO:0007669"/>
    <property type="project" value="TreeGrafter"/>
</dbReference>
<accession>A0A6A5TBM9</accession>
<dbReference type="EC" id="2.7.7.48" evidence="1"/>
<comment type="catalytic activity">
    <reaction evidence="1">
        <text>RNA(n) + a ribonucleoside 5'-triphosphate = RNA(n+1) + diphosphate</text>
        <dbReference type="Rhea" id="RHEA:21248"/>
        <dbReference type="Rhea" id="RHEA-COMP:14527"/>
        <dbReference type="Rhea" id="RHEA-COMP:17342"/>
        <dbReference type="ChEBI" id="CHEBI:33019"/>
        <dbReference type="ChEBI" id="CHEBI:61557"/>
        <dbReference type="ChEBI" id="CHEBI:140395"/>
        <dbReference type="EC" id="2.7.7.48"/>
    </reaction>
</comment>
<dbReference type="Proteomes" id="UP000800035">
    <property type="component" value="Unassembled WGS sequence"/>
</dbReference>
<dbReference type="AlphaFoldDB" id="A0A6A5TBM9"/>
<evidence type="ECO:0000256" key="1">
    <source>
        <dbReference type="RuleBase" id="RU363098"/>
    </source>
</evidence>
<dbReference type="EMBL" id="ML977073">
    <property type="protein sequence ID" value="KAF1948166.1"/>
    <property type="molecule type" value="Genomic_DNA"/>
</dbReference>
<dbReference type="Pfam" id="PF05183">
    <property type="entry name" value="RdRP"/>
    <property type="match status" value="1"/>
</dbReference>
<dbReference type="InterPro" id="IPR057596">
    <property type="entry name" value="RDRP_core"/>
</dbReference>
<name>A0A6A5TBM9_9PLEO</name>
<dbReference type="GO" id="GO:0003723">
    <property type="term" value="F:RNA binding"/>
    <property type="evidence" value="ECO:0007669"/>
    <property type="project" value="UniProtKB-KW"/>
</dbReference>
<keyword evidence="4" id="KW-1185">Reference proteome</keyword>
<evidence type="ECO:0000313" key="4">
    <source>
        <dbReference type="Proteomes" id="UP000800035"/>
    </source>
</evidence>
<evidence type="ECO:0000313" key="3">
    <source>
        <dbReference type="EMBL" id="KAF1948166.1"/>
    </source>
</evidence>
<keyword evidence="1" id="KW-0808">Transferase</keyword>
<dbReference type="PANTHER" id="PTHR23079">
    <property type="entry name" value="RNA-DEPENDENT RNA POLYMERASE"/>
    <property type="match status" value="1"/>
</dbReference>
<dbReference type="OrthoDB" id="6513042at2759"/>
<keyword evidence="1" id="KW-0694">RNA-binding</keyword>
<gene>
    <name evidence="3" type="ORF">CC80DRAFT_329900</name>
</gene>
<comment type="similarity">
    <text evidence="1">Belongs to the RdRP family.</text>
</comment>
<protein>
    <recommendedName>
        <fullName evidence="1">RNA-dependent RNA polymerase</fullName>
        <ecNumber evidence="1">2.7.7.48</ecNumber>
    </recommendedName>
</protein>
<dbReference type="GO" id="GO:0031380">
    <property type="term" value="C:nuclear RNA-directed RNA polymerase complex"/>
    <property type="evidence" value="ECO:0007669"/>
    <property type="project" value="TreeGrafter"/>
</dbReference>
<dbReference type="GO" id="GO:0003968">
    <property type="term" value="F:RNA-directed RNA polymerase activity"/>
    <property type="evidence" value="ECO:0007669"/>
    <property type="project" value="UniProtKB-KW"/>
</dbReference>
<organism evidence="3 4">
    <name type="scientific">Byssothecium circinans</name>
    <dbReference type="NCBI Taxonomy" id="147558"/>
    <lineage>
        <taxon>Eukaryota</taxon>
        <taxon>Fungi</taxon>
        <taxon>Dikarya</taxon>
        <taxon>Ascomycota</taxon>
        <taxon>Pezizomycotina</taxon>
        <taxon>Dothideomycetes</taxon>
        <taxon>Pleosporomycetidae</taxon>
        <taxon>Pleosporales</taxon>
        <taxon>Massarineae</taxon>
        <taxon>Massarinaceae</taxon>
        <taxon>Byssothecium</taxon>
    </lineage>
</organism>